<evidence type="ECO:0000259" key="2">
    <source>
        <dbReference type="Pfam" id="PF00326"/>
    </source>
</evidence>
<dbReference type="GO" id="GO:0008239">
    <property type="term" value="F:dipeptidyl-peptidase activity"/>
    <property type="evidence" value="ECO:0000318"/>
    <property type="project" value="GO_Central"/>
</dbReference>
<dbReference type="PhylomeDB" id="B3RU11"/>
<dbReference type="OMA" id="VTHMTPQ"/>
<evidence type="ECO:0000313" key="5">
    <source>
        <dbReference type="Proteomes" id="UP000009022"/>
    </source>
</evidence>
<organism evidence="4 5">
    <name type="scientific">Trichoplax adhaerens</name>
    <name type="common">Trichoplax reptans</name>
    <dbReference type="NCBI Taxonomy" id="10228"/>
    <lineage>
        <taxon>Eukaryota</taxon>
        <taxon>Metazoa</taxon>
        <taxon>Placozoa</taxon>
        <taxon>Uniplacotomia</taxon>
        <taxon>Trichoplacea</taxon>
        <taxon>Trichoplacidae</taxon>
        <taxon>Trichoplax</taxon>
    </lineage>
</organism>
<dbReference type="InterPro" id="IPR002469">
    <property type="entry name" value="Peptidase_S9B_N"/>
</dbReference>
<dbReference type="KEGG" id="tad:TRIADDRAFT_24254"/>
<dbReference type="GO" id="GO:0008236">
    <property type="term" value="F:serine-type peptidase activity"/>
    <property type="evidence" value="ECO:0007669"/>
    <property type="project" value="InterPro"/>
</dbReference>
<dbReference type="EMBL" id="DS985244">
    <property type="protein sequence ID" value="EDV25262.1"/>
    <property type="molecule type" value="Genomic_DNA"/>
</dbReference>
<gene>
    <name evidence="4" type="ORF">TRIADDRAFT_24254</name>
</gene>
<dbReference type="AlphaFoldDB" id="B3RU11"/>
<dbReference type="InterPro" id="IPR050278">
    <property type="entry name" value="Serine_Prot_S9B/DPPIV"/>
</dbReference>
<dbReference type="PANTHER" id="PTHR11731">
    <property type="entry name" value="PROTEASE FAMILY S9B,C DIPEPTIDYL-PEPTIDASE IV-RELATED"/>
    <property type="match status" value="1"/>
</dbReference>
<protein>
    <submittedName>
        <fullName evidence="4">Uncharacterized protein</fullName>
    </submittedName>
</protein>
<evidence type="ECO:0000313" key="4">
    <source>
        <dbReference type="EMBL" id="EDV25262.1"/>
    </source>
</evidence>
<dbReference type="GeneID" id="6752968"/>
<dbReference type="InterPro" id="IPR029058">
    <property type="entry name" value="AB_hydrolase_fold"/>
</dbReference>
<dbReference type="Pfam" id="PF00326">
    <property type="entry name" value="Peptidase_S9"/>
    <property type="match status" value="1"/>
</dbReference>
<feature type="compositionally biased region" description="Low complexity" evidence="1">
    <location>
        <begin position="50"/>
        <end position="69"/>
    </location>
</feature>
<keyword evidence="5" id="KW-1185">Reference proteome</keyword>
<dbReference type="OrthoDB" id="16520at2759"/>
<dbReference type="InParanoid" id="B3RU11"/>
<feature type="domain" description="Peptidase S9 prolyl oligopeptidase catalytic" evidence="2">
    <location>
        <begin position="670"/>
        <end position="869"/>
    </location>
</feature>
<reference evidence="4 5" key="1">
    <citation type="journal article" date="2008" name="Nature">
        <title>The Trichoplax genome and the nature of placozoans.</title>
        <authorList>
            <person name="Srivastava M."/>
            <person name="Begovic E."/>
            <person name="Chapman J."/>
            <person name="Putnam N.H."/>
            <person name="Hellsten U."/>
            <person name="Kawashima T."/>
            <person name="Kuo A."/>
            <person name="Mitros T."/>
            <person name="Salamov A."/>
            <person name="Carpenter M.L."/>
            <person name="Signorovitch A.Y."/>
            <person name="Moreno M.A."/>
            <person name="Kamm K."/>
            <person name="Grimwood J."/>
            <person name="Schmutz J."/>
            <person name="Shapiro H."/>
            <person name="Grigoriev I.V."/>
            <person name="Buss L.W."/>
            <person name="Schierwater B."/>
            <person name="Dellaporta S.L."/>
            <person name="Rokhsar D.S."/>
        </authorList>
    </citation>
    <scope>NUCLEOTIDE SEQUENCE [LARGE SCALE GENOMIC DNA]</scope>
    <source>
        <strain evidence="4 5">Grell-BS-1999</strain>
    </source>
</reference>
<dbReference type="Gene3D" id="2.140.10.30">
    <property type="entry name" value="Dipeptidylpeptidase IV, N-terminal domain"/>
    <property type="match status" value="1"/>
</dbReference>
<dbReference type="Proteomes" id="UP000009022">
    <property type="component" value="Unassembled WGS sequence"/>
</dbReference>
<dbReference type="PANTHER" id="PTHR11731:SF193">
    <property type="entry name" value="DIPEPTIDYL PEPTIDASE 9"/>
    <property type="match status" value="1"/>
</dbReference>
<dbReference type="eggNOG" id="KOG2281">
    <property type="taxonomic scope" value="Eukaryota"/>
</dbReference>
<dbReference type="CTD" id="6752968"/>
<dbReference type="GO" id="GO:0006508">
    <property type="term" value="P:proteolysis"/>
    <property type="evidence" value="ECO:0000318"/>
    <property type="project" value="GO_Central"/>
</dbReference>
<dbReference type="Pfam" id="PF00930">
    <property type="entry name" value="DPPIV_N"/>
    <property type="match status" value="1"/>
</dbReference>
<sequence length="869" mass="99255">MDPFTHIKLVNRQKSWEELHQTITFSRRLQYDASRVPSSFKFRSHLVGKSDSNSQSSSPNSSISSDSSSQAVTTSHAVYQHRLYYLNFTERGHSTIYYTDLPYTDENDEILENLSEHSAHGLPLLSDLAFITDSKLSKEEELLQERKRIRGQGILNYCLDSKSGKIIFHLGSDLYECQDSMNEGSIPSVRKVNNESETSSYVDPKICPYNSDLVAFIRQNDLWVTSLSTGEEKRLTYVNNENQDLKRNPLSAGVPSFVMQEEFDRYTGYYWQPCPSVTDADGDQGLYRILYEETDESMVELVGINNGSNVDYYRYPRVGKPNAVARLKITEFQYVNGEFLSPIVEYELLQCLDDLFPNVEYLVRFGWLPDSSAVYAQIVDRMQLKSQLVVVPLSCFIPILIPKSASRMPSTDSHSVYVLLQEESTVWINVHNLIHFLPAGHWSEAPVGDAMESWQFIWGSEKDGYRHLYLISFSPKLHDDDNCKVFLVKTNVRQLTSGNWEVSKDKMWVDEKRQLIYFTGTKDNDLEKHLYVTSYGHNQFPIQRLTPPSFSHNIFISDDFSWFVSIFSSMKTLPGVGIFHIPHTISMLNDPISNCKLMQILLNPKDILEPSLIPEVFSFVGSHGEKIYGVYHKPMGFVDGIKYPTILYVYGGPGVQIITSGNTVQRLVRLQNFIQAGYVVVCMDSRGSCGRGIKFEKHIKNAMGTIEIEDQVEGLQYLANKLNFIDLSRVAIYGWSYGGYLALMALAQQPDMFKIAIAGAPVTDWELYDTGYTERYMSLPEFNFLGYANGSVINFRNRFPDQPNRLLLVHGLNDENVHFTHTSTLINSLVGASKPYTLLVYPNERHGLRKMDSREHFETSLLNFLQSHL</sequence>
<feature type="region of interest" description="Disordered" evidence="1">
    <location>
        <begin position="47"/>
        <end position="69"/>
    </location>
</feature>
<dbReference type="RefSeq" id="XP_002111295.1">
    <property type="nucleotide sequence ID" value="XM_002111259.1"/>
</dbReference>
<accession>B3RU11</accession>
<name>B3RU11_TRIAD</name>
<dbReference type="ESTHER" id="triad-b3ru11">
    <property type="family name" value="DPP4N_Peptidase_S9"/>
</dbReference>
<dbReference type="InterPro" id="IPR001375">
    <property type="entry name" value="Peptidase_S9_cat"/>
</dbReference>
<dbReference type="FunCoup" id="B3RU11">
    <property type="interactions" value="1941"/>
</dbReference>
<dbReference type="SUPFAM" id="SSF53474">
    <property type="entry name" value="alpha/beta-Hydrolases"/>
    <property type="match status" value="1"/>
</dbReference>
<proteinExistence type="predicted"/>
<dbReference type="SUPFAM" id="SSF82171">
    <property type="entry name" value="DPP6 N-terminal domain-like"/>
    <property type="match status" value="1"/>
</dbReference>
<feature type="domain" description="Dipeptidylpeptidase IV N-terminal" evidence="3">
    <location>
        <begin position="191"/>
        <end position="572"/>
    </location>
</feature>
<evidence type="ECO:0000256" key="1">
    <source>
        <dbReference type="SAM" id="MobiDB-lite"/>
    </source>
</evidence>
<dbReference type="HOGENOM" id="CLU_006105_1_0_1"/>
<dbReference type="Gene3D" id="3.40.50.1820">
    <property type="entry name" value="alpha/beta hydrolase"/>
    <property type="match status" value="1"/>
</dbReference>
<evidence type="ECO:0000259" key="3">
    <source>
        <dbReference type="Pfam" id="PF00930"/>
    </source>
</evidence>